<gene>
    <name evidence="1" type="ORF">CPUR_02605</name>
</gene>
<dbReference type="HOGENOM" id="CLU_713723_0_0_1"/>
<dbReference type="eggNOG" id="KOG0351">
    <property type="taxonomic scope" value="Eukaryota"/>
</dbReference>
<reference evidence="1 2" key="1">
    <citation type="journal article" date="2013" name="PLoS Genet.">
        <title>Plant-symbiotic fungi as chemical engineers: Multi-genome analysis of the Clavicipitaceae reveals dynamics of alkaloid loci.</title>
        <authorList>
            <person name="Schardl C.L."/>
            <person name="Young C.A."/>
            <person name="Hesse U."/>
            <person name="Amyotte S.G."/>
            <person name="Andreeva K."/>
            <person name="Calie P.J."/>
            <person name="Fleetwood D.J."/>
            <person name="Haws D.C."/>
            <person name="Moore N."/>
            <person name="Oeser B."/>
            <person name="Panaccione D.G."/>
            <person name="Schweri K.K."/>
            <person name="Voisey C.R."/>
            <person name="Farman M.L."/>
            <person name="Jaromczyk J.W."/>
            <person name="Roe B.A."/>
            <person name="O'Sullivan D.M."/>
            <person name="Scott B."/>
            <person name="Tudzynski P."/>
            <person name="An Z."/>
            <person name="Arnaoudova E.G."/>
            <person name="Bullock C.T."/>
            <person name="Charlton N.D."/>
            <person name="Chen L."/>
            <person name="Cox M."/>
            <person name="Dinkins R.D."/>
            <person name="Florea S."/>
            <person name="Glenn A.E."/>
            <person name="Gordon A."/>
            <person name="Gueldener U."/>
            <person name="Harris D.R."/>
            <person name="Hollin W."/>
            <person name="Jaromczyk J."/>
            <person name="Johnson R.D."/>
            <person name="Khan A.K."/>
            <person name="Leistner E."/>
            <person name="Leuchtmann A."/>
            <person name="Li C."/>
            <person name="Liu J."/>
            <person name="Liu J."/>
            <person name="Liu M."/>
            <person name="Mace W."/>
            <person name="Machado C."/>
            <person name="Nagabhyru P."/>
            <person name="Pan J."/>
            <person name="Schmid J."/>
            <person name="Sugawara K."/>
            <person name="Steiner U."/>
            <person name="Takach J.E."/>
            <person name="Tanaka E."/>
            <person name="Webb J.S."/>
            <person name="Wilson E.V."/>
            <person name="Wiseman J.L."/>
            <person name="Yoshida R."/>
            <person name="Zeng Z."/>
        </authorList>
    </citation>
    <scope>NUCLEOTIDE SEQUENCE [LARGE SCALE GENOMIC DNA]</scope>
    <source>
        <strain evidence="1 2">20.1</strain>
    </source>
</reference>
<evidence type="ECO:0000313" key="1">
    <source>
        <dbReference type="EMBL" id="CCE28915.1"/>
    </source>
</evidence>
<accession>M1W3Z2</accession>
<dbReference type="Proteomes" id="UP000016801">
    <property type="component" value="Unassembled WGS sequence"/>
</dbReference>
<dbReference type="AlphaFoldDB" id="M1W3Z2"/>
<dbReference type="EMBL" id="CAGA01000011">
    <property type="protein sequence ID" value="CCE28915.1"/>
    <property type="molecule type" value="Genomic_DNA"/>
</dbReference>
<comment type="caution">
    <text evidence="1">The sequence shown here is derived from an EMBL/GenBank/DDBJ whole genome shotgun (WGS) entry which is preliminary data.</text>
</comment>
<proteinExistence type="predicted"/>
<protein>
    <submittedName>
        <fullName evidence="1">Uncharacterized protein</fullName>
    </submittedName>
</protein>
<sequence length="387" mass="43844">MSTPRKTDRLELDIHDLSDDMSLRDSGHSFVYHPKNDLATAHVDVTALRLSESENGEKMMRDGNWHPKLTADYLRRVDLFRKLLLFCVHVTGGQPARGTEILSLRLKNGCVRPRNIFLLDGYVMTVTFYNKTDSQWDSPKIIPRFLPWRVGQLLASYLVYIQPLAALMGDAIGSGSCQSEYVWTHKPESADNPVPWPTRMLTEMINTRSGKDLGEVFGTLDYRHIAIGMGRKYVGQHFAKDCFTDEMDDVQDEEIAIEDPLEMSAGRGTATGAARYAVRSDLVEHLTQDNIDTLRPQVSLSTFKSEKRVPRLTQRPERVDVVLRQVLYEIAPDGVPWILDCDFFVLDVIHLVCETVLGEMLADIFPAHADSYVSVIERAENFSEVLP</sequence>
<organism evidence="1 2">
    <name type="scientific">Claviceps purpurea (strain 20.1)</name>
    <name type="common">Ergot fungus</name>
    <name type="synonym">Sphacelia segetum</name>
    <dbReference type="NCBI Taxonomy" id="1111077"/>
    <lineage>
        <taxon>Eukaryota</taxon>
        <taxon>Fungi</taxon>
        <taxon>Dikarya</taxon>
        <taxon>Ascomycota</taxon>
        <taxon>Pezizomycotina</taxon>
        <taxon>Sordariomycetes</taxon>
        <taxon>Hypocreomycetidae</taxon>
        <taxon>Hypocreales</taxon>
        <taxon>Clavicipitaceae</taxon>
        <taxon>Claviceps</taxon>
    </lineage>
</organism>
<dbReference type="STRING" id="1111077.M1W3Z2"/>
<evidence type="ECO:0000313" key="2">
    <source>
        <dbReference type="Proteomes" id="UP000016801"/>
    </source>
</evidence>
<keyword evidence="2" id="KW-1185">Reference proteome</keyword>
<dbReference type="OrthoDB" id="4954242at2759"/>
<name>M1W3Z2_CLAP2</name>
<dbReference type="VEuPathDB" id="FungiDB:CPUR_02605"/>